<dbReference type="Gramene" id="PNW82377">
    <property type="protein sequence ID" value="PNW82377"/>
    <property type="gene ID" value="CHLRE_06g278264v5"/>
</dbReference>
<dbReference type="KEGG" id="cre:CHLRE_06g278264v5"/>
<sequence>MQSLTKHGAFQRRASIQRAGGAPVRGLRASRPCTVSVAAAATVTKLETGAWVVAPQYRSKGVVHFLGGAFAGAAPQVVYSLLLDSIADAGYTAIATPYAVTFRHDDCARAVRQQFLDSVAELRGPAGLPDAAPDGVPVIGLGHSNGALLHLLIGAFFPGAAATNIVISFNNKQVKDAIPVPGLMENLPGAVNAMRNNLPLPDLANLPLPIPLPTQMPTGSQVLGAMASLLPPELRNAADRAGQLSGAGLLLDQIPSVFGEVGGGATDFYPTPAESRAIIGGSYGVSPTLVVRFADDSIDESLEMSALLKSRLGAGVTQITLPGSHITPCGGDVPWPTGPIFTPVDTIAQVVKEQQQADILRLSKQLVGWMDMVSVQQAA</sequence>
<dbReference type="Proteomes" id="UP000006906">
    <property type="component" value="Chromosome 6"/>
</dbReference>
<evidence type="ECO:0000313" key="2">
    <source>
        <dbReference type="Proteomes" id="UP000006906"/>
    </source>
</evidence>
<dbReference type="OrthoDB" id="3980at2759"/>
<dbReference type="EMBL" id="CM008967">
    <property type="protein sequence ID" value="PNW82377.1"/>
    <property type="molecule type" value="Genomic_DNA"/>
</dbReference>
<name>A0A2K3DPD0_CHLRE</name>
<dbReference type="InParanoid" id="A0A2K3DPD0"/>
<dbReference type="ExpressionAtlas" id="A0A2K3DPD0">
    <property type="expression patterns" value="baseline and differential"/>
</dbReference>
<dbReference type="InterPro" id="IPR029058">
    <property type="entry name" value="AB_hydrolase_fold"/>
</dbReference>
<dbReference type="AlphaFoldDB" id="A0A2K3DPD0"/>
<organism evidence="1 2">
    <name type="scientific">Chlamydomonas reinhardtii</name>
    <name type="common">Chlamydomonas smithii</name>
    <dbReference type="NCBI Taxonomy" id="3055"/>
    <lineage>
        <taxon>Eukaryota</taxon>
        <taxon>Viridiplantae</taxon>
        <taxon>Chlorophyta</taxon>
        <taxon>core chlorophytes</taxon>
        <taxon>Chlorophyceae</taxon>
        <taxon>CS clade</taxon>
        <taxon>Chlamydomonadales</taxon>
        <taxon>Chlamydomonadaceae</taxon>
        <taxon>Chlamydomonas</taxon>
    </lineage>
</organism>
<protein>
    <submittedName>
        <fullName evidence="1">Uncharacterized protein</fullName>
    </submittedName>
</protein>
<dbReference type="SUPFAM" id="SSF53474">
    <property type="entry name" value="alpha/beta-Hydrolases"/>
    <property type="match status" value="1"/>
</dbReference>
<dbReference type="Pfam" id="PF07082">
    <property type="entry name" value="DUF1350"/>
    <property type="match status" value="2"/>
</dbReference>
<dbReference type="FunCoup" id="A0A2K3DPD0">
    <property type="interactions" value="532"/>
</dbReference>
<accession>A0A2K3DPD0</accession>
<dbReference type="PANTHER" id="PTHR34127">
    <property type="entry name" value="OS04G0405600 PROTEIN"/>
    <property type="match status" value="1"/>
</dbReference>
<dbReference type="InterPro" id="IPR010765">
    <property type="entry name" value="DUF1350"/>
</dbReference>
<keyword evidence="2" id="KW-1185">Reference proteome</keyword>
<gene>
    <name evidence="1" type="ORF">CHLRE_06g278264v5</name>
</gene>
<reference evidence="1 2" key="1">
    <citation type="journal article" date="2007" name="Science">
        <title>The Chlamydomonas genome reveals the evolution of key animal and plant functions.</title>
        <authorList>
            <person name="Merchant S.S."/>
            <person name="Prochnik S.E."/>
            <person name="Vallon O."/>
            <person name="Harris E.H."/>
            <person name="Karpowicz S.J."/>
            <person name="Witman G.B."/>
            <person name="Terry A."/>
            <person name="Salamov A."/>
            <person name="Fritz-Laylin L.K."/>
            <person name="Marechal-Drouard L."/>
            <person name="Marshall W.F."/>
            <person name="Qu L.H."/>
            <person name="Nelson D.R."/>
            <person name="Sanderfoot A.A."/>
            <person name="Spalding M.H."/>
            <person name="Kapitonov V.V."/>
            <person name="Ren Q."/>
            <person name="Ferris P."/>
            <person name="Lindquist E."/>
            <person name="Shapiro H."/>
            <person name="Lucas S.M."/>
            <person name="Grimwood J."/>
            <person name="Schmutz J."/>
            <person name="Cardol P."/>
            <person name="Cerutti H."/>
            <person name="Chanfreau G."/>
            <person name="Chen C.L."/>
            <person name="Cognat V."/>
            <person name="Croft M.T."/>
            <person name="Dent R."/>
            <person name="Dutcher S."/>
            <person name="Fernandez E."/>
            <person name="Fukuzawa H."/>
            <person name="Gonzalez-Ballester D."/>
            <person name="Gonzalez-Halphen D."/>
            <person name="Hallmann A."/>
            <person name="Hanikenne M."/>
            <person name="Hippler M."/>
            <person name="Inwood W."/>
            <person name="Jabbari K."/>
            <person name="Kalanon M."/>
            <person name="Kuras R."/>
            <person name="Lefebvre P.A."/>
            <person name="Lemaire S.D."/>
            <person name="Lobanov A.V."/>
            <person name="Lohr M."/>
            <person name="Manuell A."/>
            <person name="Meier I."/>
            <person name="Mets L."/>
            <person name="Mittag M."/>
            <person name="Mittelmeier T."/>
            <person name="Moroney J.V."/>
            <person name="Moseley J."/>
            <person name="Napoli C."/>
            <person name="Nedelcu A.M."/>
            <person name="Niyogi K."/>
            <person name="Novoselov S.V."/>
            <person name="Paulsen I.T."/>
            <person name="Pazour G."/>
            <person name="Purton S."/>
            <person name="Ral J.P."/>
            <person name="Riano-Pachon D.M."/>
            <person name="Riekhof W."/>
            <person name="Rymarquis L."/>
            <person name="Schroda M."/>
            <person name="Stern D."/>
            <person name="Umen J."/>
            <person name="Willows R."/>
            <person name="Wilson N."/>
            <person name="Zimmer S.L."/>
            <person name="Allmer J."/>
            <person name="Balk J."/>
            <person name="Bisova K."/>
            <person name="Chen C.J."/>
            <person name="Elias M."/>
            <person name="Gendler K."/>
            <person name="Hauser C."/>
            <person name="Lamb M.R."/>
            <person name="Ledford H."/>
            <person name="Long J.C."/>
            <person name="Minagawa J."/>
            <person name="Page M.D."/>
            <person name="Pan J."/>
            <person name="Pootakham W."/>
            <person name="Roje S."/>
            <person name="Rose A."/>
            <person name="Stahlberg E."/>
            <person name="Terauchi A.M."/>
            <person name="Yang P."/>
            <person name="Ball S."/>
            <person name="Bowler C."/>
            <person name="Dieckmann C.L."/>
            <person name="Gladyshev V.N."/>
            <person name="Green P."/>
            <person name="Jorgensen R."/>
            <person name="Mayfield S."/>
            <person name="Mueller-Roeber B."/>
            <person name="Rajamani S."/>
            <person name="Sayre R.T."/>
            <person name="Brokstein P."/>
            <person name="Dubchak I."/>
            <person name="Goodstein D."/>
            <person name="Hornick L."/>
            <person name="Huang Y.W."/>
            <person name="Jhaveri J."/>
            <person name="Luo Y."/>
            <person name="Martinez D."/>
            <person name="Ngau W.C."/>
            <person name="Otillar B."/>
            <person name="Poliakov A."/>
            <person name="Porter A."/>
            <person name="Szajkowski L."/>
            <person name="Werner G."/>
            <person name="Zhou K."/>
            <person name="Grigoriev I.V."/>
            <person name="Rokhsar D.S."/>
            <person name="Grossman A.R."/>
        </authorList>
    </citation>
    <scope>NUCLEOTIDE SEQUENCE [LARGE SCALE GENOMIC DNA]</scope>
    <source>
        <strain evidence="2">CC-503</strain>
    </source>
</reference>
<dbReference type="PANTHER" id="PTHR34127:SF1">
    <property type="entry name" value="OS04G0405600 PROTEIN"/>
    <property type="match status" value="1"/>
</dbReference>
<dbReference type="RefSeq" id="XP_042923884.1">
    <property type="nucleotide sequence ID" value="XM_043063181.1"/>
</dbReference>
<evidence type="ECO:0000313" key="1">
    <source>
        <dbReference type="EMBL" id="PNW82377.1"/>
    </source>
</evidence>
<dbReference type="GeneID" id="5723533"/>
<proteinExistence type="predicted"/>
<dbReference type="STRING" id="3055.A0A2K3DPD0"/>